<comment type="subcellular location">
    <subcellularLocation>
        <location evidence="1">Membrane</location>
        <topology evidence="1">Multi-pass membrane protein</topology>
    </subcellularLocation>
</comment>
<dbReference type="InterPro" id="IPR036513">
    <property type="entry name" value="STAS_dom_sf"/>
</dbReference>
<protein>
    <recommendedName>
        <fullName evidence="11">Sulfate transporter family protein</fullName>
    </recommendedName>
</protein>
<dbReference type="AlphaFoldDB" id="A0A1E3PPK7"/>
<accession>A0A1E3PPK7</accession>
<evidence type="ECO:0000256" key="2">
    <source>
        <dbReference type="ARBA" id="ARBA00022692"/>
    </source>
</evidence>
<feature type="transmembrane region" description="Helical" evidence="6">
    <location>
        <begin position="461"/>
        <end position="481"/>
    </location>
</feature>
<evidence type="ECO:0000313" key="9">
    <source>
        <dbReference type="EMBL" id="ODQ66852.1"/>
    </source>
</evidence>
<feature type="transmembrane region" description="Helical" evidence="6">
    <location>
        <begin position="129"/>
        <end position="150"/>
    </location>
</feature>
<dbReference type="CDD" id="cd00038">
    <property type="entry name" value="CAP_ED"/>
    <property type="match status" value="1"/>
</dbReference>
<feature type="transmembrane region" description="Helical" evidence="6">
    <location>
        <begin position="218"/>
        <end position="240"/>
    </location>
</feature>
<name>A0A1E3PPK7_9ASCO</name>
<organism evidence="9 10">
    <name type="scientific">Nadsonia fulvescens var. elongata DSM 6958</name>
    <dbReference type="NCBI Taxonomy" id="857566"/>
    <lineage>
        <taxon>Eukaryota</taxon>
        <taxon>Fungi</taxon>
        <taxon>Dikarya</taxon>
        <taxon>Ascomycota</taxon>
        <taxon>Saccharomycotina</taxon>
        <taxon>Dipodascomycetes</taxon>
        <taxon>Dipodascales</taxon>
        <taxon>Dipodascales incertae sedis</taxon>
        <taxon>Nadsonia</taxon>
    </lineage>
</organism>
<evidence type="ECO:0000259" key="8">
    <source>
        <dbReference type="PROSITE" id="PS50801"/>
    </source>
</evidence>
<keyword evidence="2 6" id="KW-0812">Transmembrane</keyword>
<dbReference type="SMART" id="SM00100">
    <property type="entry name" value="cNMP"/>
    <property type="match status" value="1"/>
</dbReference>
<feature type="domain" description="Cyclic nucleotide-binding" evidence="7">
    <location>
        <begin position="810"/>
        <end position="892"/>
    </location>
</feature>
<feature type="transmembrane region" description="Helical" evidence="6">
    <location>
        <begin position="487"/>
        <end position="506"/>
    </location>
</feature>
<evidence type="ECO:0000256" key="1">
    <source>
        <dbReference type="ARBA" id="ARBA00004141"/>
    </source>
</evidence>
<keyword evidence="4 6" id="KW-0472">Membrane</keyword>
<keyword evidence="3 6" id="KW-1133">Transmembrane helix</keyword>
<proteinExistence type="predicted"/>
<feature type="compositionally biased region" description="Polar residues" evidence="5">
    <location>
        <begin position="13"/>
        <end position="26"/>
    </location>
</feature>
<dbReference type="PROSITE" id="PS50801">
    <property type="entry name" value="STAS"/>
    <property type="match status" value="1"/>
</dbReference>
<evidence type="ECO:0000313" key="10">
    <source>
        <dbReference type="Proteomes" id="UP000095009"/>
    </source>
</evidence>
<dbReference type="Gene3D" id="2.60.120.10">
    <property type="entry name" value="Jelly Rolls"/>
    <property type="match status" value="1"/>
</dbReference>
<dbReference type="SUPFAM" id="SSF52091">
    <property type="entry name" value="SpoIIaa-like"/>
    <property type="match status" value="1"/>
</dbReference>
<gene>
    <name evidence="9" type="ORF">NADFUDRAFT_23559</name>
</gene>
<dbReference type="PANTHER" id="PTHR43310:SF4">
    <property type="entry name" value="AFR304WP"/>
    <property type="match status" value="1"/>
</dbReference>
<reference evidence="9 10" key="1">
    <citation type="journal article" date="2016" name="Proc. Natl. Acad. Sci. U.S.A.">
        <title>Comparative genomics of biotechnologically important yeasts.</title>
        <authorList>
            <person name="Riley R."/>
            <person name="Haridas S."/>
            <person name="Wolfe K.H."/>
            <person name="Lopes M.R."/>
            <person name="Hittinger C.T."/>
            <person name="Goeker M."/>
            <person name="Salamov A.A."/>
            <person name="Wisecaver J.H."/>
            <person name="Long T.M."/>
            <person name="Calvey C.H."/>
            <person name="Aerts A.L."/>
            <person name="Barry K.W."/>
            <person name="Choi C."/>
            <person name="Clum A."/>
            <person name="Coughlan A.Y."/>
            <person name="Deshpande S."/>
            <person name="Douglass A.P."/>
            <person name="Hanson S.J."/>
            <person name="Klenk H.-P."/>
            <person name="LaButti K.M."/>
            <person name="Lapidus A."/>
            <person name="Lindquist E.A."/>
            <person name="Lipzen A.M."/>
            <person name="Meier-Kolthoff J.P."/>
            <person name="Ohm R.A."/>
            <person name="Otillar R.P."/>
            <person name="Pangilinan J.L."/>
            <person name="Peng Y."/>
            <person name="Rokas A."/>
            <person name="Rosa C.A."/>
            <person name="Scheuner C."/>
            <person name="Sibirny A.A."/>
            <person name="Slot J.C."/>
            <person name="Stielow J.B."/>
            <person name="Sun H."/>
            <person name="Kurtzman C.P."/>
            <person name="Blackwell M."/>
            <person name="Grigoriev I.V."/>
            <person name="Jeffries T.W."/>
        </authorList>
    </citation>
    <scope>NUCLEOTIDE SEQUENCE [LARGE SCALE GENOMIC DNA]</scope>
    <source>
        <strain evidence="9 10">DSM 6958</strain>
    </source>
</reference>
<feature type="region of interest" description="Disordered" evidence="5">
    <location>
        <begin position="1"/>
        <end position="26"/>
    </location>
</feature>
<dbReference type="Pfam" id="PF00916">
    <property type="entry name" value="Sulfate_transp"/>
    <property type="match status" value="1"/>
</dbReference>
<dbReference type="OrthoDB" id="409725at2759"/>
<feature type="transmembrane region" description="Helical" evidence="6">
    <location>
        <begin position="252"/>
        <end position="273"/>
    </location>
</feature>
<dbReference type="InterPro" id="IPR052706">
    <property type="entry name" value="Membrane-Transporter-like"/>
</dbReference>
<feature type="transmembrane region" description="Helical" evidence="6">
    <location>
        <begin position="327"/>
        <end position="346"/>
    </location>
</feature>
<dbReference type="PANTHER" id="PTHR43310">
    <property type="entry name" value="SULFATE TRANSPORTER YBAR-RELATED"/>
    <property type="match status" value="1"/>
</dbReference>
<dbReference type="Pfam" id="PF00027">
    <property type="entry name" value="cNMP_binding"/>
    <property type="match status" value="1"/>
</dbReference>
<dbReference type="InterPro" id="IPR000595">
    <property type="entry name" value="cNMP-bd_dom"/>
</dbReference>
<dbReference type="STRING" id="857566.A0A1E3PPK7"/>
<dbReference type="GO" id="GO:0000329">
    <property type="term" value="C:fungal-type vacuole membrane"/>
    <property type="evidence" value="ECO:0007669"/>
    <property type="project" value="EnsemblFungi"/>
</dbReference>
<feature type="domain" description="STAS" evidence="8">
    <location>
        <begin position="585"/>
        <end position="696"/>
    </location>
</feature>
<evidence type="ECO:0000259" key="7">
    <source>
        <dbReference type="PROSITE" id="PS50042"/>
    </source>
</evidence>
<evidence type="ECO:0000256" key="3">
    <source>
        <dbReference type="ARBA" id="ARBA00022989"/>
    </source>
</evidence>
<feature type="transmembrane region" description="Helical" evidence="6">
    <location>
        <begin position="162"/>
        <end position="180"/>
    </location>
</feature>
<feature type="transmembrane region" description="Helical" evidence="6">
    <location>
        <begin position="192"/>
        <end position="212"/>
    </location>
</feature>
<dbReference type="GO" id="GO:0034490">
    <property type="term" value="P:basic amino acid transmembrane import into vacuole"/>
    <property type="evidence" value="ECO:0007669"/>
    <property type="project" value="EnsemblFungi"/>
</dbReference>
<feature type="region of interest" description="Disordered" evidence="5">
    <location>
        <begin position="41"/>
        <end position="71"/>
    </location>
</feature>
<sequence>MNSLKHNHGLRNDGNSESLNDDTIYSPSGLSAKTPIITSLNKSANSPSTEYSPSSQLLPSNDDSNDSTHVQYHTFGHQGDVEDIYRGPYQQTPLKHKVIEWVEKKKNKINKQEVLEKCIVEPLMNIPSVMVGLLLNILDGLSYGMILFPLSSPIFSHLGPTGLSMFYVSCVISQLVFSLGGSGFKSAVGSEMIEVVPFFHTMAFSILGRVGVDNPAKVITTTIFAYALSAVVTGIVFFCLGKAKLGSLIGFFPKHILVGCIGGVGIFLVLTGFEVSSRMSGSFEFSYETISYMLQKEVWPMWLTPLALAFLLLKIQHVWKSQFVVPLYFLAIFVLFHFLLAVVPFWNHEAARKLGWLFEPPTSNEPWYHFYVYFNFENIDFSALMRTIPAMFALTFFGILHVPINVPSLANSIGEDHINLDRELMAHGLSNTLSGLCGSIQNYLVYTNSVMFIKTGGTTRLSGVMLAIATGIVMVIGPSIISYIPIMVVGALIFLLGIELVIEGLIDPWASASKFEYFTIVVIVFVMGFIDFVYGILAGIILACITFVIEAGSKSIVKASFRGSVARSTLRRHPNQIKFLDAVSDQIFVVKLSGPIFFGNAAQLEHALSDVLENEKYEQRPIKFLILDMRSVSNFDYSATELFKRIGRLLDKKRVSLKITQPKSNNVFLSNIMEFINDSPSNIELCAELNEALERCENSFLEWYRLTRESTRVNTESNPVMHNPETISASKIDKNLFNPLSAGLGELSSSPRQNFVQNAAHSFIKEDPKVKHTVWKNFKQPVRLFLQVFPPEITDVKEDYWHKISPYFVKEFVPKGSILYGANEPPKGFYVIEKGELKAVYKLQDHNLYETIITGTTVGELPFFAETNRTATVIAIRDTVVWKLSHEMLDKMKYEEKDGFELANELYKIALKLSAERFEIITSYVSIST</sequence>
<feature type="transmembrane region" description="Helical" evidence="6">
    <location>
        <begin position="383"/>
        <end position="402"/>
    </location>
</feature>
<dbReference type="Gene3D" id="3.30.750.24">
    <property type="entry name" value="STAS domain"/>
    <property type="match status" value="1"/>
</dbReference>
<dbReference type="PROSITE" id="PS50042">
    <property type="entry name" value="CNMP_BINDING_3"/>
    <property type="match status" value="1"/>
</dbReference>
<evidence type="ECO:0008006" key="11">
    <source>
        <dbReference type="Google" id="ProtNLM"/>
    </source>
</evidence>
<dbReference type="InterPro" id="IPR014710">
    <property type="entry name" value="RmlC-like_jellyroll"/>
</dbReference>
<dbReference type="InterPro" id="IPR011547">
    <property type="entry name" value="SLC26A/SulP_dom"/>
</dbReference>
<evidence type="ECO:0000256" key="6">
    <source>
        <dbReference type="SAM" id="Phobius"/>
    </source>
</evidence>
<feature type="transmembrane region" description="Helical" evidence="6">
    <location>
        <begin position="518"/>
        <end position="549"/>
    </location>
</feature>
<dbReference type="GO" id="GO:0015174">
    <property type="term" value="F:basic amino acid transmembrane transporter activity"/>
    <property type="evidence" value="ECO:0007669"/>
    <property type="project" value="EnsemblFungi"/>
</dbReference>
<evidence type="ECO:0000256" key="4">
    <source>
        <dbReference type="ARBA" id="ARBA00023136"/>
    </source>
</evidence>
<feature type="transmembrane region" description="Helical" evidence="6">
    <location>
        <begin position="298"/>
        <end position="315"/>
    </location>
</feature>
<dbReference type="InterPro" id="IPR018490">
    <property type="entry name" value="cNMP-bd_dom_sf"/>
</dbReference>
<evidence type="ECO:0000256" key="5">
    <source>
        <dbReference type="SAM" id="MobiDB-lite"/>
    </source>
</evidence>
<dbReference type="EMBL" id="KV454408">
    <property type="protein sequence ID" value="ODQ66852.1"/>
    <property type="molecule type" value="Genomic_DNA"/>
</dbReference>
<keyword evidence="10" id="KW-1185">Reference proteome</keyword>
<dbReference type="Proteomes" id="UP000095009">
    <property type="component" value="Unassembled WGS sequence"/>
</dbReference>
<dbReference type="Pfam" id="PF01740">
    <property type="entry name" value="STAS"/>
    <property type="match status" value="1"/>
</dbReference>
<dbReference type="InterPro" id="IPR002645">
    <property type="entry name" value="STAS_dom"/>
</dbReference>
<dbReference type="CDD" id="cd07042">
    <property type="entry name" value="STAS_SulP_like_sulfate_transporter"/>
    <property type="match status" value="1"/>
</dbReference>
<dbReference type="SUPFAM" id="SSF51206">
    <property type="entry name" value="cAMP-binding domain-like"/>
    <property type="match status" value="1"/>
</dbReference>